<feature type="compositionally biased region" description="Polar residues" evidence="1">
    <location>
        <begin position="136"/>
        <end position="147"/>
    </location>
</feature>
<dbReference type="EMBL" id="JBHFFA010000006">
    <property type="protein sequence ID" value="KAL2621368.1"/>
    <property type="molecule type" value="Genomic_DNA"/>
</dbReference>
<evidence type="ECO:0000313" key="3">
    <source>
        <dbReference type="Proteomes" id="UP001605036"/>
    </source>
</evidence>
<feature type="region of interest" description="Disordered" evidence="1">
    <location>
        <begin position="689"/>
        <end position="772"/>
    </location>
</feature>
<feature type="compositionally biased region" description="Basic and acidic residues" evidence="1">
    <location>
        <begin position="556"/>
        <end position="567"/>
    </location>
</feature>
<dbReference type="PANTHER" id="PTHR35746">
    <property type="entry name" value="PENTATRICOPEPTIDE REPEAT (PPR) SUPERFAMILY PROTEIN"/>
    <property type="match status" value="1"/>
</dbReference>
<feature type="compositionally biased region" description="Low complexity" evidence="1">
    <location>
        <begin position="736"/>
        <end position="749"/>
    </location>
</feature>
<feature type="compositionally biased region" description="Basic and acidic residues" evidence="1">
    <location>
        <begin position="867"/>
        <end position="883"/>
    </location>
</feature>
<dbReference type="AlphaFoldDB" id="A0ABD1Y3N3"/>
<dbReference type="PANTHER" id="PTHR35746:SF1">
    <property type="entry name" value="PENTATRICOPEPTIDE REPEAT (PPR) SUPERFAMILY PROTEIN"/>
    <property type="match status" value="1"/>
</dbReference>
<feature type="compositionally biased region" description="Basic and acidic residues" evidence="1">
    <location>
        <begin position="419"/>
        <end position="429"/>
    </location>
</feature>
<feature type="compositionally biased region" description="Polar residues" evidence="1">
    <location>
        <begin position="906"/>
        <end position="916"/>
    </location>
</feature>
<feature type="compositionally biased region" description="Polar residues" evidence="1">
    <location>
        <begin position="630"/>
        <end position="640"/>
    </location>
</feature>
<dbReference type="Proteomes" id="UP001605036">
    <property type="component" value="Unassembled WGS sequence"/>
</dbReference>
<feature type="compositionally biased region" description="Basic and acidic residues" evidence="1">
    <location>
        <begin position="292"/>
        <end position="316"/>
    </location>
</feature>
<reference evidence="2 3" key="1">
    <citation type="submission" date="2024-09" db="EMBL/GenBank/DDBJ databases">
        <title>Chromosome-scale assembly of Riccia fluitans.</title>
        <authorList>
            <person name="Paukszto L."/>
            <person name="Sawicki J."/>
            <person name="Karawczyk K."/>
            <person name="Piernik-Szablinska J."/>
            <person name="Szczecinska M."/>
            <person name="Mazdziarz M."/>
        </authorList>
    </citation>
    <scope>NUCLEOTIDE SEQUENCE [LARGE SCALE GENOMIC DNA]</scope>
    <source>
        <strain evidence="2">Rf_01</strain>
        <tissue evidence="2">Aerial parts of the thallus</tissue>
    </source>
</reference>
<feature type="compositionally biased region" description="Polar residues" evidence="1">
    <location>
        <begin position="472"/>
        <end position="495"/>
    </location>
</feature>
<comment type="caution">
    <text evidence="2">The sequence shown here is derived from an EMBL/GenBank/DDBJ whole genome shotgun (WGS) entry which is preliminary data.</text>
</comment>
<sequence>MMGFRSKSGPRSVTKTRHRLSTSVSDVPYTPEDLSSGDASGSGKPSSSVNDKIHKRRARSSLGGTEDLIKELDTLAPDGNGAVKLDSGGMPATARSADGRPDDSQAPEYPALRAQPSEPDEDSEAGDSFAEKEFVTSGQNILPSKGSNEAVPEDSSVRHPVNHPDVVELETQGGSAVQLKAGAYSTHEDKDLWICRQCGWTYPNANPSAKQRRNHKKVCEKLYSGVEVPPGSSDDASSGDEVQSEEQVMTAVSSAATDEATEKAETVPKTFIKPTISTESDSAKSTPVTSPSKRDSPFNSPARRDPRLHNPAKKETPWGSPIKRSTPVNSPTTSKKGASPITSPVKRIMSTPVKRDSPPRPEKQEGLTRTHTSKQQQEEEERKFTVKKRIQELERITSSKPQTWAGRSGELSSTGSPLRHGDDDRRKSTEISPSGKLLKPLEPGGRKSLDFSPGAVSGKPLRHVQSSRKSGELSSTGSTSNQSANEKVSPSSQAVKMTEASVGETTLQAEAAITPPEVSSAAEDRNLVPLVMGSNSAKDNSQPEKKISETSASVSERSEEKGAEASQEKLPSVNPVVATVAEEVPAADAVLIHSAEKMQDAGKTVPTSQKLEEPGEGVLPARAGEGAKSGTKSAAHSRNPSLVLGKGDVSLLAEPDVSADSGPVIPSLETTKQPADQIVDVNEAQIQVGVSEDSTGGDRSVAEIDIPLNAENAVVKTESPSKEAEDSTSSAKGPVVHSSLPVDESSSSVGAPVSKEEPVQQKASSTEETTSDVIVSKVEGEREIPTSASVLVVESVIDQIPSSKLSTESRSVKVPETVNSVGTVSPSAISVDHDDDNCVLLKKQPAVDPLFVESQLDRLWEMHSQELTRRDGEASGADVRESSAQDDDPVQYANGSPLTPDAASSGAKTNGNGTSEKGSKVDRPRTPLRSLIAEDDAADKGDESAPTGKETPIVSPRGNLFKRIVSGGKASPTKPSTPVAYDKKSHSRPFLSSCICCSPVK</sequence>
<feature type="compositionally biased region" description="Polar residues" evidence="1">
    <location>
        <begin position="761"/>
        <end position="772"/>
    </location>
</feature>
<protein>
    <submittedName>
        <fullName evidence="2">Uncharacterized protein</fullName>
    </submittedName>
</protein>
<name>A0ABD1Y3N3_9MARC</name>
<feature type="compositionally biased region" description="Polar residues" evidence="1">
    <location>
        <begin position="37"/>
        <end position="50"/>
    </location>
</feature>
<evidence type="ECO:0000256" key="1">
    <source>
        <dbReference type="SAM" id="MobiDB-lite"/>
    </source>
</evidence>
<feature type="compositionally biased region" description="Polar residues" evidence="1">
    <location>
        <begin position="245"/>
        <end position="254"/>
    </location>
</feature>
<evidence type="ECO:0000313" key="2">
    <source>
        <dbReference type="EMBL" id="KAL2621368.1"/>
    </source>
</evidence>
<feature type="compositionally biased region" description="Polar residues" evidence="1">
    <location>
        <begin position="326"/>
        <end position="342"/>
    </location>
</feature>
<feature type="region of interest" description="Disordered" evidence="1">
    <location>
        <begin position="654"/>
        <end position="676"/>
    </location>
</feature>
<organism evidence="2 3">
    <name type="scientific">Riccia fluitans</name>
    <dbReference type="NCBI Taxonomy" id="41844"/>
    <lineage>
        <taxon>Eukaryota</taxon>
        <taxon>Viridiplantae</taxon>
        <taxon>Streptophyta</taxon>
        <taxon>Embryophyta</taxon>
        <taxon>Marchantiophyta</taxon>
        <taxon>Marchantiopsida</taxon>
        <taxon>Marchantiidae</taxon>
        <taxon>Marchantiales</taxon>
        <taxon>Ricciaceae</taxon>
        <taxon>Riccia</taxon>
    </lineage>
</organism>
<gene>
    <name evidence="2" type="ORF">R1flu_001573</name>
</gene>
<accession>A0ABD1Y3N3</accession>
<feature type="compositionally biased region" description="Basic and acidic residues" evidence="1">
    <location>
        <begin position="376"/>
        <end position="397"/>
    </location>
</feature>
<feature type="compositionally biased region" description="Basic and acidic residues" evidence="1">
    <location>
        <begin position="353"/>
        <end position="368"/>
    </location>
</feature>
<keyword evidence="3" id="KW-1185">Reference proteome</keyword>
<proteinExistence type="predicted"/>
<feature type="compositionally biased region" description="Low complexity" evidence="1">
    <location>
        <begin position="231"/>
        <end position="240"/>
    </location>
</feature>
<feature type="region of interest" description="Disordered" evidence="1">
    <location>
        <begin position="1"/>
        <end position="161"/>
    </location>
</feature>
<feature type="region of interest" description="Disordered" evidence="1">
    <location>
        <begin position="598"/>
        <end position="642"/>
    </location>
</feature>
<feature type="region of interest" description="Disordered" evidence="1">
    <location>
        <begin position="224"/>
        <end position="573"/>
    </location>
</feature>
<feature type="region of interest" description="Disordered" evidence="1">
    <location>
        <begin position="867"/>
        <end position="984"/>
    </location>
</feature>
<feature type="compositionally biased region" description="Polar residues" evidence="1">
    <location>
        <begin position="275"/>
        <end position="291"/>
    </location>
</feature>